<comment type="similarity">
    <text evidence="2">Belongs to the UPF0718 family.</text>
</comment>
<dbReference type="PANTHER" id="PTHR34184:SF4">
    <property type="entry name" value="UPF0718 PROTEIN YCGR"/>
    <property type="match status" value="1"/>
</dbReference>
<feature type="transmembrane region" description="Helical" evidence="7">
    <location>
        <begin position="7"/>
        <end position="26"/>
    </location>
</feature>
<accession>A0A3P1TDQ5</accession>
<dbReference type="InterPro" id="IPR052923">
    <property type="entry name" value="UPF0718"/>
</dbReference>
<organism evidence="8 9">
    <name type="scientific">Arachnia propionica</name>
    <dbReference type="NCBI Taxonomy" id="1750"/>
    <lineage>
        <taxon>Bacteria</taxon>
        <taxon>Bacillati</taxon>
        <taxon>Actinomycetota</taxon>
        <taxon>Actinomycetes</taxon>
        <taxon>Propionibacteriales</taxon>
        <taxon>Propionibacteriaceae</taxon>
        <taxon>Arachnia</taxon>
    </lineage>
</organism>
<evidence type="ECO:0000256" key="3">
    <source>
        <dbReference type="ARBA" id="ARBA00022475"/>
    </source>
</evidence>
<keyword evidence="3" id="KW-1003">Cell membrane</keyword>
<keyword evidence="4 7" id="KW-0812">Transmembrane</keyword>
<name>A0A3P1TDQ5_9ACTN</name>
<dbReference type="PANTHER" id="PTHR34184">
    <property type="entry name" value="UPF0718 PROTEIN YCGR"/>
    <property type="match status" value="1"/>
</dbReference>
<dbReference type="Proteomes" id="UP000280819">
    <property type="component" value="Unassembled WGS sequence"/>
</dbReference>
<evidence type="ECO:0000256" key="1">
    <source>
        <dbReference type="ARBA" id="ARBA00004651"/>
    </source>
</evidence>
<evidence type="ECO:0000256" key="6">
    <source>
        <dbReference type="ARBA" id="ARBA00023136"/>
    </source>
</evidence>
<sequence length="325" mass="34330">MSPTFRRVWLAPFLGVILLVLLQQYVGRVGPLLSLRGAVAPWSTLFVGIVVQALPFLVLGVLVSGAIAAFLPKDLLARITPRSPLLAVPTAGVAGMVLPGCECASVPVSQSLMRRGLPQAAALAFLLAAPAVNPIVLVATAVAFPGNPTMVWARLIASLLAVVTACWLWIALGRQEWMRPQEGHRHDGVTKASVFRETVMHDLQQAGGFLVLGAAVAAAFKVLVPVGVLGFLSENPWFAVLAMALLAIVLSLCSEADAFVVSSFSSISPTAQLAFLVVGPMVDIKLFAMQSGAFGVRFATRFMPLTLVCCIVAAVMVGRLMFGQF</sequence>
<keyword evidence="6 7" id="KW-0472">Membrane</keyword>
<evidence type="ECO:0000256" key="7">
    <source>
        <dbReference type="SAM" id="Phobius"/>
    </source>
</evidence>
<protein>
    <submittedName>
        <fullName evidence="8">Permease</fullName>
    </submittedName>
</protein>
<evidence type="ECO:0000313" key="8">
    <source>
        <dbReference type="EMBL" id="RRD07026.1"/>
    </source>
</evidence>
<evidence type="ECO:0000256" key="5">
    <source>
        <dbReference type="ARBA" id="ARBA00022989"/>
    </source>
</evidence>
<keyword evidence="5 7" id="KW-1133">Transmembrane helix</keyword>
<feature type="transmembrane region" description="Helical" evidence="7">
    <location>
        <begin position="46"/>
        <end position="71"/>
    </location>
</feature>
<feature type="transmembrane region" description="Helical" evidence="7">
    <location>
        <begin position="151"/>
        <end position="172"/>
    </location>
</feature>
<comment type="caution">
    <text evidence="8">The sequence shown here is derived from an EMBL/GenBank/DDBJ whole genome shotgun (WGS) entry which is preliminary data.</text>
</comment>
<dbReference type="GO" id="GO:0005886">
    <property type="term" value="C:plasma membrane"/>
    <property type="evidence" value="ECO:0007669"/>
    <property type="project" value="UniProtKB-SubCell"/>
</dbReference>
<feature type="transmembrane region" description="Helical" evidence="7">
    <location>
        <begin position="302"/>
        <end position="322"/>
    </location>
</feature>
<feature type="transmembrane region" description="Helical" evidence="7">
    <location>
        <begin position="209"/>
        <end position="231"/>
    </location>
</feature>
<dbReference type="Pfam" id="PF03773">
    <property type="entry name" value="ArsP_1"/>
    <property type="match status" value="1"/>
</dbReference>
<feature type="transmembrane region" description="Helical" evidence="7">
    <location>
        <begin position="237"/>
        <end position="261"/>
    </location>
</feature>
<evidence type="ECO:0000256" key="2">
    <source>
        <dbReference type="ARBA" id="ARBA00006386"/>
    </source>
</evidence>
<feature type="transmembrane region" description="Helical" evidence="7">
    <location>
        <begin position="120"/>
        <end position="145"/>
    </location>
</feature>
<proteinExistence type="inferred from homology"/>
<evidence type="ECO:0000313" key="9">
    <source>
        <dbReference type="Proteomes" id="UP000280819"/>
    </source>
</evidence>
<evidence type="ECO:0000256" key="4">
    <source>
        <dbReference type="ARBA" id="ARBA00022692"/>
    </source>
</evidence>
<dbReference type="OrthoDB" id="9810876at2"/>
<comment type="subcellular location">
    <subcellularLocation>
        <location evidence="1">Cell membrane</location>
        <topology evidence="1">Multi-pass membrane protein</topology>
    </subcellularLocation>
</comment>
<gene>
    <name evidence="8" type="ORF">EII34_00545</name>
</gene>
<dbReference type="InterPro" id="IPR005524">
    <property type="entry name" value="DUF318"/>
</dbReference>
<dbReference type="AlphaFoldDB" id="A0A3P1TDQ5"/>
<reference evidence="8 9" key="1">
    <citation type="submission" date="2018-11" db="EMBL/GenBank/DDBJ databases">
        <title>Genomes From Bacteria Associated with the Canine Oral Cavity: a Test Case for Automated Genome-Based Taxonomic Assignment.</title>
        <authorList>
            <person name="Coil D.A."/>
            <person name="Jospin G."/>
            <person name="Darling A.E."/>
            <person name="Wallis C."/>
            <person name="Davis I.J."/>
            <person name="Harris S."/>
            <person name="Eisen J.A."/>
            <person name="Holcombe L.J."/>
            <person name="O'Flynn C."/>
        </authorList>
    </citation>
    <scope>NUCLEOTIDE SEQUENCE [LARGE SCALE GENOMIC DNA]</scope>
    <source>
        <strain evidence="8 9">OH887_COT-365</strain>
    </source>
</reference>
<dbReference type="EMBL" id="RQZG01000001">
    <property type="protein sequence ID" value="RRD07026.1"/>
    <property type="molecule type" value="Genomic_DNA"/>
</dbReference>